<sequence>MEDDNNMSLELDYSPIISDMTLKPSNSLPKNTYFSHYPVEANFSKESPLSKAEFNQQTSPSTKLLPPISLKALLSYNQKMEQHCNESHQSAGDEPASSHDDTSDIWELEDEVVDAYDLGNNDSDDDESNLAGQQVGQPGNHNPPPNLLPKYLKNRLSRENANREHLPEDPPKDVIVHMMMMQLQEKHGLSFAAVDDIYNWANKACKIHPDIFRGPPPSRERMIMEYRNQLGMDDGFEFKEEVINWLPDNKPVVQHVRPFIDCVYELLTNKVVLGPNSCNINLPHESDPFKNKPSMPPKEVSELHYGSWWRKTMKMKRKGCGKESRRITCPSILETDETHTDTNGRLTVTTVNIKLGLYNNNTRKKEEASTTWFYLPNDESEAAHHEQKTETFHKIQNLHSALRNGMTDLKYLMDNDIGFEWDLFYGGKSHTVELVFFHSFHHI</sequence>
<dbReference type="Proteomes" id="UP001295423">
    <property type="component" value="Unassembled WGS sequence"/>
</dbReference>
<dbReference type="AlphaFoldDB" id="A0AAD2CU12"/>
<keyword evidence="3" id="KW-1185">Reference proteome</keyword>
<feature type="region of interest" description="Disordered" evidence="1">
    <location>
        <begin position="80"/>
        <end position="102"/>
    </location>
</feature>
<organism evidence="2 3">
    <name type="scientific">Cylindrotheca closterium</name>
    <dbReference type="NCBI Taxonomy" id="2856"/>
    <lineage>
        <taxon>Eukaryota</taxon>
        <taxon>Sar</taxon>
        <taxon>Stramenopiles</taxon>
        <taxon>Ochrophyta</taxon>
        <taxon>Bacillariophyta</taxon>
        <taxon>Bacillariophyceae</taxon>
        <taxon>Bacillariophycidae</taxon>
        <taxon>Bacillariales</taxon>
        <taxon>Bacillariaceae</taxon>
        <taxon>Cylindrotheca</taxon>
    </lineage>
</organism>
<reference evidence="2" key="1">
    <citation type="submission" date="2023-08" db="EMBL/GenBank/DDBJ databases">
        <authorList>
            <person name="Audoor S."/>
            <person name="Bilcke G."/>
        </authorList>
    </citation>
    <scope>NUCLEOTIDE SEQUENCE</scope>
</reference>
<comment type="caution">
    <text evidence="2">The sequence shown here is derived from an EMBL/GenBank/DDBJ whole genome shotgun (WGS) entry which is preliminary data.</text>
</comment>
<feature type="compositionally biased region" description="Polar residues" evidence="1">
    <location>
        <begin position="130"/>
        <end position="139"/>
    </location>
</feature>
<name>A0AAD2CU12_9STRA</name>
<evidence type="ECO:0000256" key="1">
    <source>
        <dbReference type="SAM" id="MobiDB-lite"/>
    </source>
</evidence>
<dbReference type="EMBL" id="CAKOGP040001158">
    <property type="protein sequence ID" value="CAJ1943906.1"/>
    <property type="molecule type" value="Genomic_DNA"/>
</dbReference>
<evidence type="ECO:0000313" key="2">
    <source>
        <dbReference type="EMBL" id="CAJ1943906.1"/>
    </source>
</evidence>
<feature type="region of interest" description="Disordered" evidence="1">
    <location>
        <begin position="116"/>
        <end position="150"/>
    </location>
</feature>
<evidence type="ECO:0000313" key="3">
    <source>
        <dbReference type="Proteomes" id="UP001295423"/>
    </source>
</evidence>
<accession>A0AAD2CU12</accession>
<proteinExistence type="predicted"/>
<protein>
    <submittedName>
        <fullName evidence="2">Uncharacterized protein</fullName>
    </submittedName>
</protein>
<gene>
    <name evidence="2" type="ORF">CYCCA115_LOCUS8652</name>
</gene>